<dbReference type="AlphaFoldDB" id="A0A8J2K932"/>
<accession>A0A8J2K932</accession>
<evidence type="ECO:0000313" key="3">
    <source>
        <dbReference type="Proteomes" id="UP000708208"/>
    </source>
</evidence>
<keyword evidence="1" id="KW-0812">Transmembrane</keyword>
<proteinExistence type="predicted"/>
<reference evidence="2" key="1">
    <citation type="submission" date="2021-06" db="EMBL/GenBank/DDBJ databases">
        <authorList>
            <person name="Hodson N. C."/>
            <person name="Mongue J. A."/>
            <person name="Jaron S. K."/>
        </authorList>
    </citation>
    <scope>NUCLEOTIDE SEQUENCE</scope>
</reference>
<dbReference type="Proteomes" id="UP000708208">
    <property type="component" value="Unassembled WGS sequence"/>
</dbReference>
<keyword evidence="1" id="KW-0472">Membrane</keyword>
<evidence type="ECO:0000256" key="1">
    <source>
        <dbReference type="SAM" id="Phobius"/>
    </source>
</evidence>
<keyword evidence="3" id="KW-1185">Reference proteome</keyword>
<evidence type="ECO:0000313" key="2">
    <source>
        <dbReference type="EMBL" id="CAG7731604.1"/>
    </source>
</evidence>
<keyword evidence="1" id="KW-1133">Transmembrane helix</keyword>
<organism evidence="2 3">
    <name type="scientific">Allacma fusca</name>
    <dbReference type="NCBI Taxonomy" id="39272"/>
    <lineage>
        <taxon>Eukaryota</taxon>
        <taxon>Metazoa</taxon>
        <taxon>Ecdysozoa</taxon>
        <taxon>Arthropoda</taxon>
        <taxon>Hexapoda</taxon>
        <taxon>Collembola</taxon>
        <taxon>Symphypleona</taxon>
        <taxon>Sminthuridae</taxon>
        <taxon>Allacma</taxon>
    </lineage>
</organism>
<dbReference type="EMBL" id="CAJVCH010215969">
    <property type="protein sequence ID" value="CAG7731604.1"/>
    <property type="molecule type" value="Genomic_DNA"/>
</dbReference>
<comment type="caution">
    <text evidence="2">The sequence shown here is derived from an EMBL/GenBank/DDBJ whole genome shotgun (WGS) entry which is preliminary data.</text>
</comment>
<protein>
    <submittedName>
        <fullName evidence="2">Uncharacterized protein</fullName>
    </submittedName>
</protein>
<gene>
    <name evidence="2" type="ORF">AFUS01_LOCUS20182</name>
</gene>
<sequence length="55" mass="5848">MLPLESSIACLLSTVFEFTLLIPIFAGGFIGAYQGLNFPCRIADDLLGALESKLG</sequence>
<feature type="transmembrane region" description="Helical" evidence="1">
    <location>
        <begin position="6"/>
        <end position="33"/>
    </location>
</feature>
<name>A0A8J2K932_9HEXA</name>
<feature type="non-terminal residue" evidence="2">
    <location>
        <position position="55"/>
    </location>
</feature>